<comment type="caution">
    <text evidence="1">The sequence shown here is derived from an EMBL/GenBank/DDBJ whole genome shotgun (WGS) entry which is preliminary data.</text>
</comment>
<dbReference type="EMBL" id="JALP01000092">
    <property type="protein sequence ID" value="THG91084.1"/>
    <property type="molecule type" value="Genomic_DNA"/>
</dbReference>
<evidence type="ECO:0000313" key="2">
    <source>
        <dbReference type="EMBL" id="THG91084.1"/>
    </source>
</evidence>
<dbReference type="OrthoDB" id="9972791at2"/>
<accession>A0A094WIZ4</accession>
<dbReference type="RefSeq" id="WP_003320905.1">
    <property type="nucleotide sequence ID" value="NZ_ALPT02000092.1"/>
</dbReference>
<organism evidence="1 3">
    <name type="scientific">Alkalihalobacillus alcalophilus ATCC 27647 = CGMCC 1.3604</name>
    <dbReference type="NCBI Taxonomy" id="1218173"/>
    <lineage>
        <taxon>Bacteria</taxon>
        <taxon>Bacillati</taxon>
        <taxon>Bacillota</taxon>
        <taxon>Bacilli</taxon>
        <taxon>Bacillales</taxon>
        <taxon>Bacillaceae</taxon>
        <taxon>Alkalihalobacillus</taxon>
    </lineage>
</organism>
<keyword evidence="3" id="KW-1185">Reference proteome</keyword>
<gene>
    <name evidence="2" type="ORF">AJ85_07080</name>
    <name evidence="1" type="ORF">BALCAV_0219320</name>
</gene>
<protein>
    <submittedName>
        <fullName evidence="1">Uncharacterized protein</fullName>
    </submittedName>
</protein>
<dbReference type="eggNOG" id="ENOG5030DW2">
    <property type="taxonomic scope" value="Bacteria"/>
</dbReference>
<reference evidence="2 4" key="2">
    <citation type="submission" date="2014-01" db="EMBL/GenBank/DDBJ databases">
        <title>Draft genome sequencing of Bacillus alcalophilus CGMCC 1.3604.</title>
        <authorList>
            <person name="Yang J."/>
            <person name="Diao L."/>
            <person name="Yang S."/>
        </authorList>
    </citation>
    <scope>NUCLEOTIDE SEQUENCE [LARGE SCALE GENOMIC DNA]</scope>
    <source>
        <strain evidence="2 4">CGMCC 1.3604</strain>
    </source>
</reference>
<dbReference type="EMBL" id="ALPT02000092">
    <property type="protein sequence ID" value="KGA95928.1"/>
    <property type="molecule type" value="Genomic_DNA"/>
</dbReference>
<dbReference type="AlphaFoldDB" id="A0A094WIZ4"/>
<evidence type="ECO:0000313" key="3">
    <source>
        <dbReference type="Proteomes" id="UP000002754"/>
    </source>
</evidence>
<dbReference type="Proteomes" id="UP000002754">
    <property type="component" value="Unassembled WGS sequence"/>
</dbReference>
<dbReference type="Proteomes" id="UP000297014">
    <property type="component" value="Unassembled WGS sequence"/>
</dbReference>
<reference evidence="1 3" key="1">
    <citation type="journal article" date="2014" name="Genome Announc.">
        <title>Draft Genome Sequence of Bacillus alcalophilus AV1934, a Classic Alkaliphile Isolated from Human Feces in 1934.</title>
        <authorList>
            <person name="Attie O."/>
            <person name="Jayaprakash A."/>
            <person name="Shah H."/>
            <person name="Paulsen I.T."/>
            <person name="Morino M."/>
            <person name="Takahashi Y."/>
            <person name="Narumi I."/>
            <person name="Sachidanandam R."/>
            <person name="Satoh K."/>
            <person name="Ito M."/>
            <person name="Krulwich T.A."/>
        </authorList>
    </citation>
    <scope>NUCLEOTIDE SEQUENCE [LARGE SCALE GENOMIC DNA]</scope>
    <source>
        <strain evidence="1 3">AV1934</strain>
    </source>
</reference>
<name>A0A094WIZ4_ALKAL</name>
<proteinExistence type="predicted"/>
<evidence type="ECO:0000313" key="4">
    <source>
        <dbReference type="Proteomes" id="UP000297014"/>
    </source>
</evidence>
<evidence type="ECO:0000313" key="1">
    <source>
        <dbReference type="EMBL" id="KGA95928.1"/>
    </source>
</evidence>
<sequence length="199" mass="23468">MDNQRKTEYTLRVSTNSDSHYEWLDLGVRNVETKKIIGLPSKKRKQKRYLVSPIQERTFKPPDDDNNHLLHLVLLKDGTYCLEPGRKVQVDLTTLQNQPKIQAAVSVVISLSSLENDEQKRIHSISNQMKQLDLHLYDLIQYTMSKYGHIETTTEEGRKIKKWQKEKQTLELTRYETLTQIAIQKKIMPPHYRIQINIR</sequence>